<evidence type="ECO:0000256" key="1">
    <source>
        <dbReference type="PROSITE-ProRule" id="PRU00042"/>
    </source>
</evidence>
<dbReference type="InterPro" id="IPR013087">
    <property type="entry name" value="Znf_C2H2_type"/>
</dbReference>
<dbReference type="AlphaFoldDB" id="A0A5B0NEN0"/>
<name>A0A5B0NEN0_PUCGR</name>
<dbReference type="Proteomes" id="UP000325313">
    <property type="component" value="Unassembled WGS sequence"/>
</dbReference>
<organism evidence="3 4">
    <name type="scientific">Puccinia graminis f. sp. tritici</name>
    <dbReference type="NCBI Taxonomy" id="56615"/>
    <lineage>
        <taxon>Eukaryota</taxon>
        <taxon>Fungi</taxon>
        <taxon>Dikarya</taxon>
        <taxon>Basidiomycota</taxon>
        <taxon>Pucciniomycotina</taxon>
        <taxon>Pucciniomycetes</taxon>
        <taxon>Pucciniales</taxon>
        <taxon>Pucciniaceae</taxon>
        <taxon>Puccinia</taxon>
    </lineage>
</organism>
<dbReference type="PROSITE" id="PS50157">
    <property type="entry name" value="ZINC_FINGER_C2H2_2"/>
    <property type="match status" value="1"/>
</dbReference>
<gene>
    <name evidence="3" type="ORF">PGTUg99_003305</name>
</gene>
<comment type="caution">
    <text evidence="3">The sequence shown here is derived from an EMBL/GenBank/DDBJ whole genome shotgun (WGS) entry which is preliminary data.</text>
</comment>
<dbReference type="PROSITE" id="PS00028">
    <property type="entry name" value="ZINC_FINGER_C2H2_1"/>
    <property type="match status" value="1"/>
</dbReference>
<protein>
    <recommendedName>
        <fullName evidence="2">C2H2-type domain-containing protein</fullName>
    </recommendedName>
</protein>
<keyword evidence="1" id="KW-0862">Zinc</keyword>
<sequence length="178" mass="19932">MLSDNTTAPTSAQPPKNGEVCNRDGCSLAFPSSKKLKKHQRLVHQPEVKCKIYGTTDSVVLSRNDDQKFACPTNGCNETSIDPVRIQKHVKKCSPASVELPRVMPNPPRDFVHLVQPVDQVIVIPNYHCLVYNSYAKILLCTSCHYGISTNENSPTNLQSFRLTEWEETSSANLWKAF</sequence>
<reference evidence="3 4" key="1">
    <citation type="submission" date="2019-05" db="EMBL/GenBank/DDBJ databases">
        <title>Emergence of the Ug99 lineage of the wheat stem rust pathogen through somatic hybridization.</title>
        <authorList>
            <person name="Li F."/>
            <person name="Upadhyaya N.M."/>
            <person name="Sperschneider J."/>
            <person name="Matny O."/>
            <person name="Nguyen-Phuc H."/>
            <person name="Mago R."/>
            <person name="Raley C."/>
            <person name="Miller M.E."/>
            <person name="Silverstein K.A.T."/>
            <person name="Henningsen E."/>
            <person name="Hirsch C.D."/>
            <person name="Visser B."/>
            <person name="Pretorius Z.A."/>
            <person name="Steffenson B.J."/>
            <person name="Schwessinger B."/>
            <person name="Dodds P.N."/>
            <person name="Figueroa M."/>
        </authorList>
    </citation>
    <scope>NUCLEOTIDE SEQUENCE [LARGE SCALE GENOMIC DNA]</scope>
    <source>
        <strain evidence="3 4">Ug99</strain>
    </source>
</reference>
<feature type="domain" description="C2H2-type" evidence="2">
    <location>
        <begin position="19"/>
        <end position="49"/>
    </location>
</feature>
<evidence type="ECO:0000259" key="2">
    <source>
        <dbReference type="PROSITE" id="PS50157"/>
    </source>
</evidence>
<evidence type="ECO:0000313" key="4">
    <source>
        <dbReference type="Proteomes" id="UP000325313"/>
    </source>
</evidence>
<proteinExistence type="predicted"/>
<keyword evidence="1" id="KW-0479">Metal-binding</keyword>
<evidence type="ECO:0000313" key="3">
    <source>
        <dbReference type="EMBL" id="KAA1087791.1"/>
    </source>
</evidence>
<dbReference type="GO" id="GO:0008270">
    <property type="term" value="F:zinc ion binding"/>
    <property type="evidence" value="ECO:0007669"/>
    <property type="project" value="UniProtKB-KW"/>
</dbReference>
<dbReference type="SMART" id="SM00355">
    <property type="entry name" value="ZnF_C2H2"/>
    <property type="match status" value="2"/>
</dbReference>
<keyword evidence="1" id="KW-0863">Zinc-finger</keyword>
<dbReference type="EMBL" id="VDEP01000409">
    <property type="protein sequence ID" value="KAA1087791.1"/>
    <property type="molecule type" value="Genomic_DNA"/>
</dbReference>
<accession>A0A5B0NEN0</accession>